<dbReference type="Gene3D" id="3.40.30.10">
    <property type="entry name" value="Glutaredoxin"/>
    <property type="match status" value="1"/>
</dbReference>
<evidence type="ECO:0000313" key="7">
    <source>
        <dbReference type="EMBL" id="MEN7547153.1"/>
    </source>
</evidence>
<accession>A0AAW9S440</accession>
<sequence length="376" mass="43841">MRIPSFITLFVLLQSHFLSAQEDALLPFTLNGNINADSGVIQLNVSFDSDYYPKEVAKTIKARVENRKFTIKGFIPYPQGVTLSYGERYYSYFFVIEPGTQSVTCNLIAGRETPKVDNATMKEYEMEYLKAYAPVNQKRIQFNIKRDSLNHHYQNKVPKSIKLALEQELKGYYREGDRVLLEYINTHPDSYFAFWKVIGLFRFSYENTFDEMVDGFSGSLKNTHAGKVLQEKLAIAAQLDYGKKFPSLPAYDPQDKPLNYASFSNNQFTFIDFWYSGCHPCISQFPHLKSTYETYKEKGFEIIGISTDKVRHRDNWQNMIRKYQLAWPQYWDKEGVESAKFSIHKFPTNFLLDSEGNIVKKDLRPVELEQFLQENL</sequence>
<dbReference type="GO" id="GO:0016209">
    <property type="term" value="F:antioxidant activity"/>
    <property type="evidence" value="ECO:0007669"/>
    <property type="project" value="InterPro"/>
</dbReference>
<dbReference type="PANTHER" id="PTHR42852:SF6">
    <property type="entry name" value="THIOL:DISULFIDE INTERCHANGE PROTEIN DSBE"/>
    <property type="match status" value="1"/>
</dbReference>
<comment type="caution">
    <text evidence="7">The sequence shown here is derived from an EMBL/GenBank/DDBJ whole genome shotgun (WGS) entry which is preliminary data.</text>
</comment>
<reference evidence="7 8" key="1">
    <citation type="submission" date="2024-04" db="EMBL/GenBank/DDBJ databases">
        <title>Novel genus in family Flammeovirgaceae.</title>
        <authorList>
            <person name="Nguyen T.H."/>
            <person name="Vuong T.Q."/>
            <person name="Le H."/>
            <person name="Kim S.-G."/>
        </authorList>
    </citation>
    <scope>NUCLEOTIDE SEQUENCE [LARGE SCALE GENOMIC DNA]</scope>
    <source>
        <strain evidence="7 8">JCM 23209</strain>
    </source>
</reference>
<evidence type="ECO:0000256" key="2">
    <source>
        <dbReference type="ARBA" id="ARBA00022748"/>
    </source>
</evidence>
<dbReference type="InterPro" id="IPR000866">
    <property type="entry name" value="AhpC/TSA"/>
</dbReference>
<dbReference type="GO" id="GO:0017004">
    <property type="term" value="P:cytochrome complex assembly"/>
    <property type="evidence" value="ECO:0007669"/>
    <property type="project" value="UniProtKB-KW"/>
</dbReference>
<feature type="chain" id="PRO_5043925668" evidence="5">
    <location>
        <begin position="21"/>
        <end position="376"/>
    </location>
</feature>
<protein>
    <submittedName>
        <fullName evidence="7">TlpA disulfide reductase family protein</fullName>
    </submittedName>
</protein>
<evidence type="ECO:0000256" key="3">
    <source>
        <dbReference type="ARBA" id="ARBA00023157"/>
    </source>
</evidence>
<evidence type="ECO:0000313" key="8">
    <source>
        <dbReference type="Proteomes" id="UP001403385"/>
    </source>
</evidence>
<dbReference type="PROSITE" id="PS51352">
    <property type="entry name" value="THIOREDOXIN_2"/>
    <property type="match status" value="1"/>
</dbReference>
<dbReference type="GO" id="GO:0016491">
    <property type="term" value="F:oxidoreductase activity"/>
    <property type="evidence" value="ECO:0007669"/>
    <property type="project" value="InterPro"/>
</dbReference>
<keyword evidence="5" id="KW-0732">Signal</keyword>
<keyword evidence="8" id="KW-1185">Reference proteome</keyword>
<name>A0AAW9S440_9BACT</name>
<dbReference type="Pfam" id="PF00578">
    <property type="entry name" value="AhpC-TSA"/>
    <property type="match status" value="1"/>
</dbReference>
<organism evidence="7 8">
    <name type="scientific">Rapidithrix thailandica</name>
    <dbReference type="NCBI Taxonomy" id="413964"/>
    <lineage>
        <taxon>Bacteria</taxon>
        <taxon>Pseudomonadati</taxon>
        <taxon>Bacteroidota</taxon>
        <taxon>Cytophagia</taxon>
        <taxon>Cytophagales</taxon>
        <taxon>Flammeovirgaceae</taxon>
        <taxon>Rapidithrix</taxon>
    </lineage>
</organism>
<dbReference type="PANTHER" id="PTHR42852">
    <property type="entry name" value="THIOL:DISULFIDE INTERCHANGE PROTEIN DSBE"/>
    <property type="match status" value="1"/>
</dbReference>
<dbReference type="InterPro" id="IPR050553">
    <property type="entry name" value="Thioredoxin_ResA/DsbE_sf"/>
</dbReference>
<gene>
    <name evidence="7" type="ORF">AAG747_04495</name>
</gene>
<comment type="subcellular location">
    <subcellularLocation>
        <location evidence="1">Cell envelope</location>
    </subcellularLocation>
</comment>
<dbReference type="SUPFAM" id="SSF52833">
    <property type="entry name" value="Thioredoxin-like"/>
    <property type="match status" value="1"/>
</dbReference>
<evidence type="ECO:0000259" key="6">
    <source>
        <dbReference type="PROSITE" id="PS51352"/>
    </source>
</evidence>
<feature type="domain" description="Thioredoxin" evidence="6">
    <location>
        <begin position="239"/>
        <end position="376"/>
    </location>
</feature>
<dbReference type="AlphaFoldDB" id="A0AAW9S440"/>
<keyword evidence="2" id="KW-0201">Cytochrome c-type biogenesis</keyword>
<dbReference type="GO" id="GO:0030313">
    <property type="term" value="C:cell envelope"/>
    <property type="evidence" value="ECO:0007669"/>
    <property type="project" value="UniProtKB-SubCell"/>
</dbReference>
<proteinExistence type="predicted"/>
<dbReference type="Proteomes" id="UP001403385">
    <property type="component" value="Unassembled WGS sequence"/>
</dbReference>
<dbReference type="InterPro" id="IPR013766">
    <property type="entry name" value="Thioredoxin_domain"/>
</dbReference>
<dbReference type="CDD" id="cd02966">
    <property type="entry name" value="TlpA_like_family"/>
    <property type="match status" value="1"/>
</dbReference>
<feature type="signal peptide" evidence="5">
    <location>
        <begin position="1"/>
        <end position="20"/>
    </location>
</feature>
<evidence type="ECO:0000256" key="5">
    <source>
        <dbReference type="SAM" id="SignalP"/>
    </source>
</evidence>
<dbReference type="RefSeq" id="WP_346819939.1">
    <property type="nucleotide sequence ID" value="NZ_JBDKWZ010000002.1"/>
</dbReference>
<dbReference type="InterPro" id="IPR036249">
    <property type="entry name" value="Thioredoxin-like_sf"/>
</dbReference>
<keyword evidence="4" id="KW-0676">Redox-active center</keyword>
<evidence type="ECO:0000256" key="1">
    <source>
        <dbReference type="ARBA" id="ARBA00004196"/>
    </source>
</evidence>
<keyword evidence="3" id="KW-1015">Disulfide bond</keyword>
<evidence type="ECO:0000256" key="4">
    <source>
        <dbReference type="ARBA" id="ARBA00023284"/>
    </source>
</evidence>
<dbReference type="EMBL" id="JBDKWZ010000002">
    <property type="protein sequence ID" value="MEN7547153.1"/>
    <property type="molecule type" value="Genomic_DNA"/>
</dbReference>